<comment type="similarity">
    <text evidence="1">Belongs to the cycloisomerase 2 family.</text>
</comment>
<dbReference type="InterPro" id="IPR011048">
    <property type="entry name" value="Haem_d1_sf"/>
</dbReference>
<dbReference type="Proteomes" id="UP000680750">
    <property type="component" value="Chromosome"/>
</dbReference>
<dbReference type="PANTHER" id="PTHR30344:SF1">
    <property type="entry name" value="6-PHOSPHOGLUCONOLACTONASE"/>
    <property type="match status" value="1"/>
</dbReference>
<accession>A0A810L989</accession>
<dbReference type="Pfam" id="PF10282">
    <property type="entry name" value="Lactonase"/>
    <property type="match status" value="1"/>
</dbReference>
<dbReference type="InterPro" id="IPR050282">
    <property type="entry name" value="Cycloisomerase_2"/>
</dbReference>
<reference evidence="2" key="1">
    <citation type="submission" date="2020-08" db="EMBL/GenBank/DDBJ databases">
        <title>Whole genome shotgun sequence of Actinocatenispora sera NBRC 101916.</title>
        <authorList>
            <person name="Komaki H."/>
            <person name="Tamura T."/>
        </authorList>
    </citation>
    <scope>NUCLEOTIDE SEQUENCE</scope>
    <source>
        <strain evidence="2">NBRC 101916</strain>
    </source>
</reference>
<dbReference type="RefSeq" id="WP_030447113.1">
    <property type="nucleotide sequence ID" value="NZ_AP023354.1"/>
</dbReference>
<dbReference type="PANTHER" id="PTHR30344">
    <property type="entry name" value="6-PHOSPHOGLUCONOLACTONASE-RELATED"/>
    <property type="match status" value="1"/>
</dbReference>
<evidence type="ECO:0000313" key="3">
    <source>
        <dbReference type="Proteomes" id="UP000680750"/>
    </source>
</evidence>
<sequence>MTDRLIIIGCYTPDSSGGGHGTGIAVYRQDPATGALAAAGEPVATPGPSFLAWHPTGRYLYAVVERTDGAVRGYAVDGAGLAPLGAEQPTGGSDPCHLSVDPTGRFLVTANYTSGSVSVHPIGPDGSLGDRTDLVRHAGSGPNTDRQEGPHAHQARFDPAGRYLLVNDLGTDTVTTYLLRDGRLVQQRAAQLPPGTGPRHLAFGGDDRLYLAAELDSTVTPATYQPQTGALSFGSPVPASGHDGVNYPSEIATSPDGRFGYVANRGANTVAVFGLAGEAVQLLAEVPADGDWPRHLVLSGDHLYVANQKSDTVTIFSRDTDTGALRQTGSVPVPSPACVLPTLG</sequence>
<evidence type="ECO:0008006" key="4">
    <source>
        <dbReference type="Google" id="ProtNLM"/>
    </source>
</evidence>
<dbReference type="SUPFAM" id="SSF51004">
    <property type="entry name" value="C-terminal (heme d1) domain of cytochrome cd1-nitrite reductase"/>
    <property type="match status" value="1"/>
</dbReference>
<organism evidence="2 3">
    <name type="scientific">Actinocatenispora sera</name>
    <dbReference type="NCBI Taxonomy" id="390989"/>
    <lineage>
        <taxon>Bacteria</taxon>
        <taxon>Bacillati</taxon>
        <taxon>Actinomycetota</taxon>
        <taxon>Actinomycetes</taxon>
        <taxon>Micromonosporales</taxon>
        <taxon>Micromonosporaceae</taxon>
        <taxon>Actinocatenispora</taxon>
    </lineage>
</organism>
<keyword evidence="3" id="KW-1185">Reference proteome</keyword>
<dbReference type="OrthoDB" id="9790815at2"/>
<dbReference type="InterPro" id="IPR019405">
    <property type="entry name" value="Lactonase_7-beta_prop"/>
</dbReference>
<dbReference type="GO" id="GO:0017057">
    <property type="term" value="F:6-phosphogluconolactonase activity"/>
    <property type="evidence" value="ECO:0007669"/>
    <property type="project" value="TreeGrafter"/>
</dbReference>
<dbReference type="AlphaFoldDB" id="A0A810L989"/>
<protein>
    <recommendedName>
        <fullName evidence="4">6-phosphogluconolactonase (Cycloisomerase 2 family)</fullName>
    </recommendedName>
</protein>
<name>A0A810L989_9ACTN</name>
<evidence type="ECO:0000256" key="1">
    <source>
        <dbReference type="ARBA" id="ARBA00005564"/>
    </source>
</evidence>
<dbReference type="EMBL" id="AP023354">
    <property type="protein sequence ID" value="BCJ32114.1"/>
    <property type="molecule type" value="Genomic_DNA"/>
</dbReference>
<evidence type="ECO:0000313" key="2">
    <source>
        <dbReference type="EMBL" id="BCJ32114.1"/>
    </source>
</evidence>
<dbReference type="Gene3D" id="2.130.10.10">
    <property type="entry name" value="YVTN repeat-like/Quinoprotein amine dehydrogenase"/>
    <property type="match status" value="1"/>
</dbReference>
<gene>
    <name evidence="2" type="ORF">Asera_62220</name>
</gene>
<proteinExistence type="inferred from homology"/>
<dbReference type="KEGG" id="aser:Asera_62220"/>
<dbReference type="GO" id="GO:0005829">
    <property type="term" value="C:cytosol"/>
    <property type="evidence" value="ECO:0007669"/>
    <property type="project" value="TreeGrafter"/>
</dbReference>
<dbReference type="InterPro" id="IPR015943">
    <property type="entry name" value="WD40/YVTN_repeat-like_dom_sf"/>
</dbReference>